<evidence type="ECO:0000259" key="7">
    <source>
        <dbReference type="PROSITE" id="PS50850"/>
    </source>
</evidence>
<keyword evidence="4 6" id="KW-0472">Membrane</keyword>
<feature type="transmembrane region" description="Helical" evidence="6">
    <location>
        <begin position="20"/>
        <end position="47"/>
    </location>
</feature>
<gene>
    <name evidence="8" type="ORF">GNZ13_33250</name>
</gene>
<feature type="region of interest" description="Disordered" evidence="5">
    <location>
        <begin position="457"/>
        <end position="477"/>
    </location>
</feature>
<keyword evidence="9" id="KW-1185">Reference proteome</keyword>
<feature type="transmembrane region" description="Helical" evidence="6">
    <location>
        <begin position="87"/>
        <end position="106"/>
    </location>
</feature>
<evidence type="ECO:0000256" key="6">
    <source>
        <dbReference type="SAM" id="Phobius"/>
    </source>
</evidence>
<evidence type="ECO:0000256" key="5">
    <source>
        <dbReference type="SAM" id="MobiDB-lite"/>
    </source>
</evidence>
<feature type="domain" description="Major facilitator superfamily (MFS) profile" evidence="7">
    <location>
        <begin position="22"/>
        <end position="450"/>
    </location>
</feature>
<feature type="transmembrane region" description="Helical" evidence="6">
    <location>
        <begin position="427"/>
        <end position="446"/>
    </location>
</feature>
<feature type="transmembrane region" description="Helical" evidence="6">
    <location>
        <begin position="148"/>
        <end position="168"/>
    </location>
</feature>
<comment type="subcellular location">
    <subcellularLocation>
        <location evidence="1">Membrane</location>
        <topology evidence="1">Multi-pass membrane protein</topology>
    </subcellularLocation>
</comment>
<evidence type="ECO:0000256" key="4">
    <source>
        <dbReference type="ARBA" id="ARBA00023136"/>
    </source>
</evidence>
<dbReference type="PROSITE" id="PS50850">
    <property type="entry name" value="MFS"/>
    <property type="match status" value="1"/>
</dbReference>
<dbReference type="InterPro" id="IPR005828">
    <property type="entry name" value="MFS_sugar_transport-like"/>
</dbReference>
<keyword evidence="2 6" id="KW-0812">Transmembrane</keyword>
<dbReference type="InterPro" id="IPR005829">
    <property type="entry name" value="Sugar_transporter_CS"/>
</dbReference>
<proteinExistence type="predicted"/>
<dbReference type="Proteomes" id="UP000655523">
    <property type="component" value="Unassembled WGS sequence"/>
</dbReference>
<dbReference type="SUPFAM" id="SSF103473">
    <property type="entry name" value="MFS general substrate transporter"/>
    <property type="match status" value="1"/>
</dbReference>
<evidence type="ECO:0000256" key="2">
    <source>
        <dbReference type="ARBA" id="ARBA00022692"/>
    </source>
</evidence>
<dbReference type="InterPro" id="IPR020846">
    <property type="entry name" value="MFS_dom"/>
</dbReference>
<keyword evidence="3 6" id="KW-1133">Transmembrane helix</keyword>
<feature type="transmembrane region" description="Helical" evidence="6">
    <location>
        <begin position="396"/>
        <end position="415"/>
    </location>
</feature>
<dbReference type="GO" id="GO:0016020">
    <property type="term" value="C:membrane"/>
    <property type="evidence" value="ECO:0007669"/>
    <property type="project" value="UniProtKB-SubCell"/>
</dbReference>
<feature type="transmembrane region" description="Helical" evidence="6">
    <location>
        <begin position="353"/>
        <end position="375"/>
    </location>
</feature>
<dbReference type="RefSeq" id="WP_172172472.1">
    <property type="nucleotide sequence ID" value="NZ_WOEZ01000190.1"/>
</dbReference>
<dbReference type="GO" id="GO:0022857">
    <property type="term" value="F:transmembrane transporter activity"/>
    <property type="evidence" value="ECO:0007669"/>
    <property type="project" value="InterPro"/>
</dbReference>
<dbReference type="EMBL" id="WOEZ01000190">
    <property type="protein sequence ID" value="NPT59293.1"/>
    <property type="molecule type" value="Genomic_DNA"/>
</dbReference>
<name>A0A972SKP1_9BURK</name>
<organism evidence="8 9">
    <name type="scientific">Paraburkholderia elongata</name>
    <dbReference type="NCBI Taxonomy" id="2675747"/>
    <lineage>
        <taxon>Bacteria</taxon>
        <taxon>Pseudomonadati</taxon>
        <taxon>Pseudomonadota</taxon>
        <taxon>Betaproteobacteria</taxon>
        <taxon>Burkholderiales</taxon>
        <taxon>Burkholderiaceae</taxon>
        <taxon>Paraburkholderia</taxon>
    </lineage>
</organism>
<dbReference type="PANTHER" id="PTHR24064">
    <property type="entry name" value="SOLUTE CARRIER FAMILY 22 MEMBER"/>
    <property type="match status" value="1"/>
</dbReference>
<accession>A0A972SKP1</accession>
<dbReference type="PROSITE" id="PS00216">
    <property type="entry name" value="SUGAR_TRANSPORT_1"/>
    <property type="match status" value="1"/>
</dbReference>
<evidence type="ECO:0000256" key="3">
    <source>
        <dbReference type="ARBA" id="ARBA00022989"/>
    </source>
</evidence>
<comment type="caution">
    <text evidence="8">The sequence shown here is derived from an EMBL/GenBank/DDBJ whole genome shotgun (WGS) entry which is preliminary data.</text>
</comment>
<protein>
    <submittedName>
        <fullName evidence="8">MFS transporter</fullName>
    </submittedName>
</protein>
<feature type="transmembrane region" description="Helical" evidence="6">
    <location>
        <begin position="174"/>
        <end position="197"/>
    </location>
</feature>
<evidence type="ECO:0000313" key="9">
    <source>
        <dbReference type="Proteomes" id="UP000655523"/>
    </source>
</evidence>
<feature type="transmembrane region" description="Helical" evidence="6">
    <location>
        <begin position="326"/>
        <end position="347"/>
    </location>
</feature>
<feature type="transmembrane region" description="Helical" evidence="6">
    <location>
        <begin position="297"/>
        <end position="319"/>
    </location>
</feature>
<dbReference type="InterPro" id="IPR036259">
    <property type="entry name" value="MFS_trans_sf"/>
</dbReference>
<evidence type="ECO:0000256" key="1">
    <source>
        <dbReference type="ARBA" id="ARBA00004141"/>
    </source>
</evidence>
<sequence length="477" mass="50285">MNQPDLLSHYANSKPNSRYFSAFSVFCLGFVLDYFDLYLVGFLLAVLGPEWHLTYGQSALVLLSAGVGAILGSIISGTLADVFGRRPVLLVSTSVCGIAAGAVALVPDGAWMILAALRFFVGFAIGGIATSEAVLLVEHTPSKFSTRLTGFPFVAASIGPLVASISAATLLHSLGWRGVAALGFAPLLVTLSAWYLVPESAAWLVSRGRIEEARKVLLYFLGTSSSKLPVFAKENQYAISKASTAKMSDTLAFPQRIALVIVTWAALSTVTYAVYLWGPTIVSLLLHIPVSSAARYFILVPAFGIIGRLLFSILPIWLTRRAICSIFGFGMLITLGCAAICATRFVFGFPVFVIMVALGALFFDGGWCVIVPYTAEIFPTRLAARAIGMGQAANGVGKILGPLCIAVAAGSGNLVSPAATIDAVLPAFLFLSVCGLVIGLFFALLAPADASERRATAIDREKNTTAGTNSLDEGIAH</sequence>
<evidence type="ECO:0000313" key="8">
    <source>
        <dbReference type="EMBL" id="NPT59293.1"/>
    </source>
</evidence>
<dbReference type="Gene3D" id="1.20.1250.20">
    <property type="entry name" value="MFS general substrate transporter like domains"/>
    <property type="match status" value="1"/>
</dbReference>
<dbReference type="CDD" id="cd17316">
    <property type="entry name" value="MFS_SV2_like"/>
    <property type="match status" value="1"/>
</dbReference>
<feature type="transmembrane region" description="Helical" evidence="6">
    <location>
        <begin position="112"/>
        <end position="136"/>
    </location>
</feature>
<dbReference type="Pfam" id="PF00083">
    <property type="entry name" value="Sugar_tr"/>
    <property type="match status" value="1"/>
</dbReference>
<feature type="transmembrane region" description="Helical" evidence="6">
    <location>
        <begin position="257"/>
        <end position="277"/>
    </location>
</feature>
<reference evidence="8 9" key="1">
    <citation type="submission" date="2019-11" db="EMBL/GenBank/DDBJ databases">
        <title>Metabolism of dissolved organic matter in forest soils.</title>
        <authorList>
            <person name="Cyle K.T."/>
            <person name="Wilhelm R.C."/>
            <person name="Martinez C.E."/>
        </authorList>
    </citation>
    <scope>NUCLEOTIDE SEQUENCE [LARGE SCALE GENOMIC DNA]</scope>
    <source>
        <strain evidence="8 9">5N</strain>
    </source>
</reference>
<feature type="transmembrane region" description="Helical" evidence="6">
    <location>
        <begin position="59"/>
        <end position="80"/>
    </location>
</feature>
<dbReference type="AlphaFoldDB" id="A0A972SKP1"/>